<reference evidence="4" key="3">
    <citation type="submission" date="2014-06" db="EMBL/GenBank/DDBJ databases">
        <authorList>
            <person name="Berkman P.J."/>
        </authorList>
    </citation>
    <scope>NUCLEOTIDE SEQUENCE [LARGE SCALE GENOMIC DNA]</scope>
</reference>
<organism evidence="2 4">
    <name type="scientific">Sporisorium scitamineum</name>
    <dbReference type="NCBI Taxonomy" id="49012"/>
    <lineage>
        <taxon>Eukaryota</taxon>
        <taxon>Fungi</taxon>
        <taxon>Dikarya</taxon>
        <taxon>Basidiomycota</taxon>
        <taxon>Ustilaginomycotina</taxon>
        <taxon>Ustilaginomycetes</taxon>
        <taxon>Ustilaginales</taxon>
        <taxon>Ustilaginaceae</taxon>
        <taxon>Sporisorium</taxon>
    </lineage>
</organism>
<protein>
    <recommendedName>
        <fullName evidence="5">Effector family protein Eff1</fullName>
    </recommendedName>
</protein>
<dbReference type="OrthoDB" id="10621432at2759"/>
<gene>
    <name evidence="2" type="primary">SSCI45920.1</name>
    <name evidence="3" type="ORF">SPSC_06201</name>
</gene>
<dbReference type="EMBL" id="LK056692">
    <property type="protein sequence ID" value="CDU26030.1"/>
    <property type="molecule type" value="Genomic_DNA"/>
</dbReference>
<evidence type="ECO:0000313" key="3">
    <source>
        <dbReference type="EMBL" id="CDU26030.1"/>
    </source>
</evidence>
<evidence type="ECO:0000313" key="2">
    <source>
        <dbReference type="EMBL" id="CDS00555.1"/>
    </source>
</evidence>
<name>A0A0F7RVV2_9BASI</name>
<dbReference type="Proteomes" id="UP000242770">
    <property type="component" value="Unassembled WGS sequence"/>
</dbReference>
<feature type="chain" id="PRO_5015038982" description="Effector family protein Eff1" evidence="1">
    <location>
        <begin position="23"/>
        <end position="321"/>
    </location>
</feature>
<evidence type="ECO:0000313" key="4">
    <source>
        <dbReference type="Proteomes" id="UP000242770"/>
    </source>
</evidence>
<keyword evidence="4" id="KW-1185">Reference proteome</keyword>
<reference evidence="3" key="2">
    <citation type="submission" date="2014-06" db="EMBL/GenBank/DDBJ databases">
        <authorList>
            <person name="Ju J."/>
            <person name="Zhang J."/>
        </authorList>
    </citation>
    <scope>NUCLEOTIDE SEQUENCE</scope>
    <source>
        <strain evidence="3">SscI8</strain>
    </source>
</reference>
<evidence type="ECO:0008006" key="5">
    <source>
        <dbReference type="Google" id="ProtNLM"/>
    </source>
</evidence>
<keyword evidence="1" id="KW-0732">Signal</keyword>
<dbReference type="AlphaFoldDB" id="A0A0F7RVV2"/>
<dbReference type="EMBL" id="CCFA01002759">
    <property type="protein sequence ID" value="CDS00555.1"/>
    <property type="molecule type" value="Genomic_DNA"/>
</dbReference>
<reference evidence="2" key="1">
    <citation type="submission" date="2014-06" db="EMBL/GenBank/DDBJ databases">
        <authorList>
            <person name="Berkman J.Paul."/>
        </authorList>
    </citation>
    <scope>NUCLEOTIDE SEQUENCE [LARGE SCALE GENOMIC DNA]</scope>
</reference>
<evidence type="ECO:0000256" key="1">
    <source>
        <dbReference type="SAM" id="SignalP"/>
    </source>
</evidence>
<accession>A0A0F7RVV2</accession>
<proteinExistence type="predicted"/>
<sequence>MRSTLVSLVLAVACVALHMVAAAPMHSWQQQNWNDYQQGAAPQTWSSDASHSATLPYYGYQQSGQSSQGLAQVPNQVPHYEPHPYAPRYQAWTQPSVAQSPAQGEHFDSPEEAQWFQYLDALGEEIGRDAARATSRLDEADKAAEQEPRTAILRPNQLWQPVAITRFPFLPKRTTGGVKTFLHFDTHAQSPERQHIHDLFGGYLKWSPEADVREIGSTKLRDLSPLRRGSRILPVKSYLDSKPRVVYMTDHASIEQINKPPQGNSLRDRSFYTFWTLPPQFVRGKSEKLVILGAASFESKDKLSLNNHLESTVPALEHAHV</sequence>
<feature type="signal peptide" evidence="1">
    <location>
        <begin position="1"/>
        <end position="22"/>
    </location>
</feature>